<name>A0A936YQ46_9HYPH</name>
<comment type="caution">
    <text evidence="2">The sequence shown here is derived from an EMBL/GenBank/DDBJ whole genome shotgun (WGS) entry which is preliminary data.</text>
</comment>
<dbReference type="PROSITE" id="PS50995">
    <property type="entry name" value="HTH_MARR_2"/>
    <property type="match status" value="1"/>
</dbReference>
<dbReference type="Proteomes" id="UP000633219">
    <property type="component" value="Unassembled WGS sequence"/>
</dbReference>
<dbReference type="PRINTS" id="PR00598">
    <property type="entry name" value="HTHMARR"/>
</dbReference>
<organism evidence="2 3">
    <name type="scientific">Rhizobium setariae</name>
    <dbReference type="NCBI Taxonomy" id="2801340"/>
    <lineage>
        <taxon>Bacteria</taxon>
        <taxon>Pseudomonadati</taxon>
        <taxon>Pseudomonadota</taxon>
        <taxon>Alphaproteobacteria</taxon>
        <taxon>Hyphomicrobiales</taxon>
        <taxon>Rhizobiaceae</taxon>
        <taxon>Rhizobium/Agrobacterium group</taxon>
        <taxon>Rhizobium</taxon>
    </lineage>
</organism>
<proteinExistence type="predicted"/>
<dbReference type="AlphaFoldDB" id="A0A936YQ46"/>
<dbReference type="RefSeq" id="WP_201658103.1">
    <property type="nucleotide sequence ID" value="NZ_JAEQNC010000006.1"/>
</dbReference>
<dbReference type="InterPro" id="IPR000835">
    <property type="entry name" value="HTH_MarR-typ"/>
</dbReference>
<dbReference type="PANTHER" id="PTHR33164">
    <property type="entry name" value="TRANSCRIPTIONAL REGULATOR, MARR FAMILY"/>
    <property type="match status" value="1"/>
</dbReference>
<evidence type="ECO:0000313" key="3">
    <source>
        <dbReference type="Proteomes" id="UP000633219"/>
    </source>
</evidence>
<dbReference type="InterPro" id="IPR036390">
    <property type="entry name" value="WH_DNA-bd_sf"/>
</dbReference>
<dbReference type="Gene3D" id="1.10.10.10">
    <property type="entry name" value="Winged helix-like DNA-binding domain superfamily/Winged helix DNA-binding domain"/>
    <property type="match status" value="1"/>
</dbReference>
<dbReference type="GO" id="GO:0006950">
    <property type="term" value="P:response to stress"/>
    <property type="evidence" value="ECO:0007669"/>
    <property type="project" value="TreeGrafter"/>
</dbReference>
<dbReference type="Pfam" id="PF01047">
    <property type="entry name" value="MarR"/>
    <property type="match status" value="1"/>
</dbReference>
<dbReference type="GO" id="GO:0003700">
    <property type="term" value="F:DNA-binding transcription factor activity"/>
    <property type="evidence" value="ECO:0007669"/>
    <property type="project" value="InterPro"/>
</dbReference>
<feature type="domain" description="HTH marR-type" evidence="1">
    <location>
        <begin position="17"/>
        <end position="149"/>
    </location>
</feature>
<reference evidence="2" key="1">
    <citation type="submission" date="2021-01" db="EMBL/GenBank/DDBJ databases">
        <title>Rhizobium sp. strain KVB221 16S ribosomal RNA gene Genome sequencing and assembly.</title>
        <authorList>
            <person name="Kang M."/>
        </authorList>
    </citation>
    <scope>NUCLEOTIDE SEQUENCE</scope>
    <source>
        <strain evidence="2">KVB221</strain>
    </source>
</reference>
<dbReference type="PANTHER" id="PTHR33164:SF105">
    <property type="entry name" value="TRANSCRIPTIONAL REPRESSOR PROTEIN-RELATED"/>
    <property type="match status" value="1"/>
</dbReference>
<sequence>MSNADPVSFETTLHVRDHCLCLSAQRAARALARRFDEALRPVGLTSGQFSLLMSLNRPKPPSIGSVASFLAMDRTTLTANLKPLERRGLLLTTVDAEDRRGRRLTLTEAGQQILAKAMPIWTRTHADVDLQLGTAQPEVVRAGLRALAL</sequence>
<evidence type="ECO:0000313" key="2">
    <source>
        <dbReference type="EMBL" id="MBL0372767.1"/>
    </source>
</evidence>
<evidence type="ECO:0000259" key="1">
    <source>
        <dbReference type="PROSITE" id="PS50995"/>
    </source>
</evidence>
<accession>A0A936YQ46</accession>
<dbReference type="SMART" id="SM00347">
    <property type="entry name" value="HTH_MARR"/>
    <property type="match status" value="1"/>
</dbReference>
<dbReference type="InterPro" id="IPR039422">
    <property type="entry name" value="MarR/SlyA-like"/>
</dbReference>
<dbReference type="SUPFAM" id="SSF46785">
    <property type="entry name" value="Winged helix' DNA-binding domain"/>
    <property type="match status" value="1"/>
</dbReference>
<dbReference type="InterPro" id="IPR036388">
    <property type="entry name" value="WH-like_DNA-bd_sf"/>
</dbReference>
<gene>
    <name evidence="2" type="ORF">JJB09_12070</name>
</gene>
<protein>
    <submittedName>
        <fullName evidence="2">MarR family transcriptional regulator</fullName>
    </submittedName>
</protein>
<keyword evidence="3" id="KW-1185">Reference proteome</keyword>
<dbReference type="EMBL" id="JAEQNC010000006">
    <property type="protein sequence ID" value="MBL0372767.1"/>
    <property type="molecule type" value="Genomic_DNA"/>
</dbReference>